<dbReference type="OrthoDB" id="5851897at2759"/>
<dbReference type="EMBL" id="CAKAEH010001768">
    <property type="protein sequence ID" value="CAG9539286.1"/>
    <property type="molecule type" value="Genomic_DNA"/>
</dbReference>
<proteinExistence type="predicted"/>
<accession>A0A8J2MTQ6</accession>
<dbReference type="AlphaFoldDB" id="A0A8J2MTQ6"/>
<evidence type="ECO:0000313" key="1">
    <source>
        <dbReference type="EMBL" id="CAG9539286.1"/>
    </source>
</evidence>
<keyword evidence="2" id="KW-1185">Reference proteome</keyword>
<gene>
    <name evidence="1" type="ORF">CJOHNSTONI_LOCUS8899</name>
</gene>
<comment type="caution">
    <text evidence="1">The sequence shown here is derived from an EMBL/GenBank/DDBJ whole genome shotgun (WGS) entry which is preliminary data.</text>
</comment>
<dbReference type="Proteomes" id="UP000746747">
    <property type="component" value="Unassembled WGS sequence"/>
</dbReference>
<sequence>MRQIYLFTASNFPEMVIEFSENDFNEEMEEITEILHYDTFLLYARSENLSDREIAIRDLSKLSRTLNIEKEQRQIEVVFSLIENVFAKETDSKLCGMLVEQVPSLYVEFMAVEYPLKRVHEVFSALLANALDHAADNVRKSAIAAVDSLVEQRIIPQDHMMRVNLGFSVTLDYLI</sequence>
<evidence type="ECO:0000313" key="2">
    <source>
        <dbReference type="Proteomes" id="UP000746747"/>
    </source>
</evidence>
<protein>
    <submittedName>
        <fullName evidence="1">Uncharacterized protein</fullName>
    </submittedName>
</protein>
<name>A0A8J2MTQ6_9BILA</name>
<reference evidence="1" key="1">
    <citation type="submission" date="2021-09" db="EMBL/GenBank/DDBJ databases">
        <authorList>
            <consortium name="Pathogen Informatics"/>
        </authorList>
    </citation>
    <scope>NUCLEOTIDE SEQUENCE</scope>
</reference>
<organism evidence="1 2">
    <name type="scientific">Cercopithifilaria johnstoni</name>
    <dbReference type="NCBI Taxonomy" id="2874296"/>
    <lineage>
        <taxon>Eukaryota</taxon>
        <taxon>Metazoa</taxon>
        <taxon>Ecdysozoa</taxon>
        <taxon>Nematoda</taxon>
        <taxon>Chromadorea</taxon>
        <taxon>Rhabditida</taxon>
        <taxon>Spirurina</taxon>
        <taxon>Spiruromorpha</taxon>
        <taxon>Filarioidea</taxon>
        <taxon>Onchocercidae</taxon>
        <taxon>Cercopithifilaria</taxon>
    </lineage>
</organism>